<dbReference type="RefSeq" id="WP_425461374.1">
    <property type="nucleotide sequence ID" value="NZ_BAAAMZ010000031.1"/>
</dbReference>
<comment type="caution">
    <text evidence="2">The sequence shown here is derived from an EMBL/GenBank/DDBJ whole genome shotgun (WGS) entry which is preliminary data.</text>
</comment>
<organism evidence="2 3">
    <name type="scientific">Kitasatospora viridis</name>
    <dbReference type="NCBI Taxonomy" id="281105"/>
    <lineage>
        <taxon>Bacteria</taxon>
        <taxon>Bacillati</taxon>
        <taxon>Actinomycetota</taxon>
        <taxon>Actinomycetes</taxon>
        <taxon>Kitasatosporales</taxon>
        <taxon>Streptomycetaceae</taxon>
        <taxon>Kitasatospora</taxon>
    </lineage>
</organism>
<dbReference type="Proteomes" id="UP000317940">
    <property type="component" value="Unassembled WGS sequence"/>
</dbReference>
<evidence type="ECO:0000313" key="3">
    <source>
        <dbReference type="Proteomes" id="UP000317940"/>
    </source>
</evidence>
<protein>
    <recommendedName>
        <fullName evidence="4">C2H2-type domain-containing protein</fullName>
    </recommendedName>
</protein>
<dbReference type="AlphaFoldDB" id="A0A561UFW6"/>
<keyword evidence="3" id="KW-1185">Reference proteome</keyword>
<gene>
    <name evidence="2" type="ORF">FHX73_112069</name>
</gene>
<evidence type="ECO:0000313" key="2">
    <source>
        <dbReference type="EMBL" id="TWF98263.1"/>
    </source>
</evidence>
<evidence type="ECO:0000256" key="1">
    <source>
        <dbReference type="SAM" id="MobiDB-lite"/>
    </source>
</evidence>
<feature type="region of interest" description="Disordered" evidence="1">
    <location>
        <begin position="1"/>
        <end position="35"/>
    </location>
</feature>
<reference evidence="2 3" key="1">
    <citation type="submission" date="2019-06" db="EMBL/GenBank/DDBJ databases">
        <title>Sequencing the genomes of 1000 actinobacteria strains.</title>
        <authorList>
            <person name="Klenk H.-P."/>
        </authorList>
    </citation>
    <scope>NUCLEOTIDE SEQUENCE [LARGE SCALE GENOMIC DNA]</scope>
    <source>
        <strain evidence="2 3">DSM 44826</strain>
    </source>
</reference>
<dbReference type="EMBL" id="VIWT01000001">
    <property type="protein sequence ID" value="TWF98263.1"/>
    <property type="molecule type" value="Genomic_DNA"/>
</dbReference>
<evidence type="ECO:0008006" key="4">
    <source>
        <dbReference type="Google" id="ProtNLM"/>
    </source>
</evidence>
<accession>A0A561UFW6</accession>
<proteinExistence type="predicted"/>
<sequence length="150" mass="16297">MSDTIGSPLGSAPATGLMKQAADTPGPIAGRGPARTTVPTVHEAYAFVCLNCGYGWEQGYEIEHHKDRDGHLVIQYRANGVRVPSPLLKPTCPGCGGHTVRIMREGRVASAVNSLHTAPGYAPYAEPADPVRPAEQRLRQHWYQFWLPRG</sequence>
<name>A0A561UFW6_9ACTN</name>